<dbReference type="RefSeq" id="WP_212531611.1">
    <property type="nucleotide sequence ID" value="NZ_JAGSOG010000183.1"/>
</dbReference>
<dbReference type="Proteomes" id="UP000675781">
    <property type="component" value="Unassembled WGS sequence"/>
</dbReference>
<evidence type="ECO:0000256" key="1">
    <source>
        <dbReference type="SAM" id="Phobius"/>
    </source>
</evidence>
<protein>
    <submittedName>
        <fullName evidence="2">DUF2079 domain-containing protein</fullName>
    </submittedName>
</protein>
<name>A0A941EVH7_9ACTN</name>
<evidence type="ECO:0000313" key="2">
    <source>
        <dbReference type="EMBL" id="MBR7837142.1"/>
    </source>
</evidence>
<feature type="transmembrane region" description="Helical" evidence="1">
    <location>
        <begin position="234"/>
        <end position="252"/>
    </location>
</feature>
<gene>
    <name evidence="2" type="ORF">KDL01_27950</name>
</gene>
<keyword evidence="1" id="KW-1133">Transmembrane helix</keyword>
<keyword evidence="1" id="KW-0812">Transmembrane</keyword>
<feature type="transmembrane region" description="Helical" evidence="1">
    <location>
        <begin position="264"/>
        <end position="284"/>
    </location>
</feature>
<dbReference type="Pfam" id="PF09852">
    <property type="entry name" value="DUF2079"/>
    <property type="match status" value="1"/>
</dbReference>
<dbReference type="EMBL" id="JAGSOG010000183">
    <property type="protein sequence ID" value="MBR7837142.1"/>
    <property type="molecule type" value="Genomic_DNA"/>
</dbReference>
<comment type="caution">
    <text evidence="2">The sequence shown here is derived from an EMBL/GenBank/DDBJ whole genome shotgun (WGS) entry which is preliminary data.</text>
</comment>
<keyword evidence="1" id="KW-0472">Membrane</keyword>
<feature type="transmembrane region" description="Helical" evidence="1">
    <location>
        <begin position="158"/>
        <end position="183"/>
    </location>
</feature>
<evidence type="ECO:0000313" key="3">
    <source>
        <dbReference type="Proteomes" id="UP000675781"/>
    </source>
</evidence>
<organism evidence="2 3">
    <name type="scientific">Actinospica durhamensis</name>
    <dbReference type="NCBI Taxonomy" id="1508375"/>
    <lineage>
        <taxon>Bacteria</taxon>
        <taxon>Bacillati</taxon>
        <taxon>Actinomycetota</taxon>
        <taxon>Actinomycetes</taxon>
        <taxon>Catenulisporales</taxon>
        <taxon>Actinospicaceae</taxon>
        <taxon>Actinospica</taxon>
    </lineage>
</organism>
<keyword evidence="3" id="KW-1185">Reference proteome</keyword>
<sequence length="465" mass="49676">MLPWLLAAICLADYAALGLADQARMLTSGFDLGIFDQAVRAYAHGQAPVTPLKGFGFDLLGDHFSPIIALLAPFYWIWPSADMLLLAQAVLFALAAVPLTRWAMREVGTWPAVIIGACYGASWGIAAAAGFDFHEVAFGVPLVAFSVTALGERRLTAAALWALPLLLVKEDMGLTTAVIGIMIAARGRRVLGLATVVAGVAGSLLEITVLIPMVSHRGYTYMSNVLPGASSASSAWGLGGLRTDALVLIHAAASLSNPVKLDTLVMLLAPTAFVALRSPLIWLAVPTLAWRFASDNPSYWGTGYQYSAVLMPIVAAAFIDGLARWRRSGRRASLIRSRIALGVALAVTALLLPSRPTFSVLYPGNWSRSPHVAAADRLLDMIPDEATVAATNRLAPQLTDRDTVTLLGTQLNLLRQNSWIIADTQGPPFPGTAAQLNQWLTMAQHQDGFHVVAEEDGILLLKRSI</sequence>
<reference evidence="2" key="1">
    <citation type="submission" date="2021-04" db="EMBL/GenBank/DDBJ databases">
        <title>Genome based classification of Actinospica acidithermotolerans sp. nov., an actinobacterium isolated from an Indonesian hot spring.</title>
        <authorList>
            <person name="Kusuma A.B."/>
            <person name="Putra K.E."/>
            <person name="Nafisah S."/>
            <person name="Loh J."/>
            <person name="Nouioui I."/>
            <person name="Goodfellow M."/>
        </authorList>
    </citation>
    <scope>NUCLEOTIDE SEQUENCE</scope>
    <source>
        <strain evidence="2">CSCA 57</strain>
    </source>
</reference>
<feature type="transmembrane region" description="Helical" evidence="1">
    <location>
        <begin position="304"/>
        <end position="323"/>
    </location>
</feature>
<feature type="transmembrane region" description="Helical" evidence="1">
    <location>
        <begin position="335"/>
        <end position="352"/>
    </location>
</feature>
<accession>A0A941EVH7</accession>
<feature type="transmembrane region" description="Helical" evidence="1">
    <location>
        <begin position="190"/>
        <end position="214"/>
    </location>
</feature>
<proteinExistence type="predicted"/>
<feature type="transmembrane region" description="Helical" evidence="1">
    <location>
        <begin position="75"/>
        <end position="97"/>
    </location>
</feature>
<feature type="transmembrane region" description="Helical" evidence="1">
    <location>
        <begin position="109"/>
        <end position="131"/>
    </location>
</feature>
<dbReference type="AlphaFoldDB" id="A0A941EVH7"/>
<dbReference type="InterPro" id="IPR018650">
    <property type="entry name" value="STSV1_Orf64"/>
</dbReference>